<dbReference type="Gene3D" id="3.30.2000.30">
    <property type="match status" value="1"/>
</dbReference>
<sequence length="136" mass="14724">MSEPSFYFNRAIRARLVASSAVTSLVPASAIIDRNSRPELDNAIIIGEGMTVPDDGFARSRYETFAGLHIWRKEPGLVGAKQIAGAIRAALSDGPLAVELFHVADLRIASTRFLRDPNGTHSHGIVSLEARLVEIT</sequence>
<accession>A0A1H4JAV7</accession>
<proteinExistence type="predicted"/>
<organism evidence="1 2">
    <name type="scientific">Nitratireductor aquibiodomus</name>
    <dbReference type="NCBI Taxonomy" id="204799"/>
    <lineage>
        <taxon>Bacteria</taxon>
        <taxon>Pseudomonadati</taxon>
        <taxon>Pseudomonadota</taxon>
        <taxon>Alphaproteobacteria</taxon>
        <taxon>Hyphomicrobiales</taxon>
        <taxon>Phyllobacteriaceae</taxon>
        <taxon>Nitratireductor</taxon>
    </lineage>
</organism>
<dbReference type="InterPro" id="IPR021508">
    <property type="entry name" value="Gp17-like"/>
</dbReference>
<protein>
    <recommendedName>
        <fullName evidence="3">DUF3168 domain-containing protein</fullName>
    </recommendedName>
</protein>
<evidence type="ECO:0008006" key="3">
    <source>
        <dbReference type="Google" id="ProtNLM"/>
    </source>
</evidence>
<keyword evidence="2" id="KW-1185">Reference proteome</keyword>
<gene>
    <name evidence="1" type="ORF">SAMN05216452_1190</name>
</gene>
<dbReference type="RefSeq" id="WP_090327438.1">
    <property type="nucleotide sequence ID" value="NZ_FNSL01000001.1"/>
</dbReference>
<dbReference type="EMBL" id="FNSL01000001">
    <property type="protein sequence ID" value="SEB43393.1"/>
    <property type="molecule type" value="Genomic_DNA"/>
</dbReference>
<evidence type="ECO:0000313" key="1">
    <source>
        <dbReference type="EMBL" id="SEB43393.1"/>
    </source>
</evidence>
<reference evidence="2" key="1">
    <citation type="submission" date="2016-10" db="EMBL/GenBank/DDBJ databases">
        <authorList>
            <person name="Varghese N."/>
            <person name="Submissions S."/>
        </authorList>
    </citation>
    <scope>NUCLEOTIDE SEQUENCE [LARGE SCALE GENOMIC DNA]</scope>
    <source>
        <strain evidence="2">ES.061</strain>
    </source>
</reference>
<dbReference type="InterPro" id="IPR053745">
    <property type="entry name" value="Viral_Tail_Comp_sf"/>
</dbReference>
<dbReference type="Pfam" id="PF11367">
    <property type="entry name" value="Tail_completion_gp17"/>
    <property type="match status" value="1"/>
</dbReference>
<dbReference type="AlphaFoldDB" id="A0A1H4JAV7"/>
<evidence type="ECO:0000313" key="2">
    <source>
        <dbReference type="Proteomes" id="UP000199064"/>
    </source>
</evidence>
<dbReference type="Proteomes" id="UP000199064">
    <property type="component" value="Unassembled WGS sequence"/>
</dbReference>
<name>A0A1H4JAV7_9HYPH</name>